<dbReference type="EC" id="2.1.1.228" evidence="5 15"/>
<dbReference type="Pfam" id="PF01746">
    <property type="entry name" value="tRNA_m1G_MT"/>
    <property type="match status" value="1"/>
</dbReference>
<dbReference type="Proteomes" id="UP000199245">
    <property type="component" value="Unassembled WGS sequence"/>
</dbReference>
<evidence type="ECO:0000256" key="9">
    <source>
        <dbReference type="ARBA" id="ARBA00022679"/>
    </source>
</evidence>
<dbReference type="RefSeq" id="WP_092086995.1">
    <property type="nucleotide sequence ID" value="NZ_CP121669.1"/>
</dbReference>
<dbReference type="InterPro" id="IPR023148">
    <property type="entry name" value="tRNA_m1G_MeTrfase_C_sf"/>
</dbReference>
<keyword evidence="11 15" id="KW-0819">tRNA processing</keyword>
<evidence type="ECO:0000313" key="19">
    <source>
        <dbReference type="EMBL" id="SDE65541.1"/>
    </source>
</evidence>
<dbReference type="NCBIfam" id="NF000648">
    <property type="entry name" value="PRK00026.1"/>
    <property type="match status" value="1"/>
</dbReference>
<evidence type="ECO:0000256" key="4">
    <source>
        <dbReference type="ARBA" id="ARBA00011738"/>
    </source>
</evidence>
<dbReference type="NCBIfam" id="TIGR00088">
    <property type="entry name" value="trmD"/>
    <property type="match status" value="1"/>
</dbReference>
<feature type="binding site" evidence="15 16">
    <location>
        <position position="123"/>
    </location>
    <ligand>
        <name>S-adenosyl-L-methionine</name>
        <dbReference type="ChEBI" id="CHEBI:59789"/>
    </ligand>
</feature>
<dbReference type="InterPro" id="IPR002649">
    <property type="entry name" value="tRNA_m1G_MeTrfase_TrmD"/>
</dbReference>
<dbReference type="FunFam" id="3.40.1280.10:FF:000001">
    <property type="entry name" value="tRNA (guanine-N(1)-)-methyltransferase"/>
    <property type="match status" value="1"/>
</dbReference>
<dbReference type="SUPFAM" id="SSF75217">
    <property type="entry name" value="alpha/beta knot"/>
    <property type="match status" value="1"/>
</dbReference>
<evidence type="ECO:0000256" key="10">
    <source>
        <dbReference type="ARBA" id="ARBA00022691"/>
    </source>
</evidence>
<dbReference type="PANTHER" id="PTHR46417">
    <property type="entry name" value="TRNA (GUANINE-N(1)-)-METHYLTRANSFERASE"/>
    <property type="match status" value="1"/>
</dbReference>
<dbReference type="Gene3D" id="1.10.1270.20">
    <property type="entry name" value="tRNA(m1g37)methyltransferase, domain 2"/>
    <property type="match status" value="1"/>
</dbReference>
<accession>A0A1G7EPG2</accession>
<comment type="function">
    <text evidence="1 15 17">Specifically methylates guanosine-37 in various tRNAs.</text>
</comment>
<evidence type="ECO:0000256" key="12">
    <source>
        <dbReference type="ARBA" id="ARBA00029736"/>
    </source>
</evidence>
<evidence type="ECO:0000313" key="20">
    <source>
        <dbReference type="Proteomes" id="UP000199245"/>
    </source>
</evidence>
<dbReference type="InterPro" id="IPR016009">
    <property type="entry name" value="tRNA_MeTrfase_TRMD/TRM10"/>
</dbReference>
<keyword evidence="8 15" id="KW-0489">Methyltransferase</keyword>
<gene>
    <name evidence="15" type="primary">trmD</name>
    <name evidence="19" type="ORF">SAMN05216337_103139</name>
</gene>
<dbReference type="InterPro" id="IPR029028">
    <property type="entry name" value="Alpha/beta_knot_MTases"/>
</dbReference>
<sequence>MTSQDTTAQATPWRATVLTLFPDMFPGPLGVSLAGKALAGGLWALEARDIRTSATDKHRSVDDTPAGGGPGMVLRADVLAAAIDAADIAPDRPRLLMSPRGRPLTQTQVAELAVGPGPLIVCGRFEGIDQRVIEARGLEEVSIGDYVLSGGEIAAMALIDACVRLLPGVMGKQASGTEESFSEGLLEYPQYTRPQEFEGKPIPEILISGDHAKVAAWRLAQSEALTAARRPDLWARKAGQKAARRGTKNKTDG</sequence>
<dbReference type="InterPro" id="IPR029026">
    <property type="entry name" value="tRNA_m1G_MTases_N"/>
</dbReference>
<feature type="domain" description="tRNA methyltransferase TRMD/TRM10-type" evidence="18">
    <location>
        <begin position="15"/>
        <end position="235"/>
    </location>
</feature>
<evidence type="ECO:0000256" key="5">
    <source>
        <dbReference type="ARBA" id="ARBA00012807"/>
    </source>
</evidence>
<comment type="subunit">
    <text evidence="4 15 17">Homodimer.</text>
</comment>
<dbReference type="AlphaFoldDB" id="A0A1G7EPG2"/>
<evidence type="ECO:0000256" key="8">
    <source>
        <dbReference type="ARBA" id="ARBA00022603"/>
    </source>
</evidence>
<name>A0A1G7EPG2_9BRAD</name>
<dbReference type="CDD" id="cd18080">
    <property type="entry name" value="TrmD-like"/>
    <property type="match status" value="1"/>
</dbReference>
<evidence type="ECO:0000256" key="2">
    <source>
        <dbReference type="ARBA" id="ARBA00004496"/>
    </source>
</evidence>
<evidence type="ECO:0000256" key="1">
    <source>
        <dbReference type="ARBA" id="ARBA00002634"/>
    </source>
</evidence>
<comment type="subcellular location">
    <subcellularLocation>
        <location evidence="2 15 17">Cytoplasm</location>
    </subcellularLocation>
</comment>
<evidence type="ECO:0000256" key="7">
    <source>
        <dbReference type="ARBA" id="ARBA00022490"/>
    </source>
</evidence>
<dbReference type="GO" id="GO:0052906">
    <property type="term" value="F:tRNA (guanine(37)-N1)-methyltransferase activity"/>
    <property type="evidence" value="ECO:0007669"/>
    <property type="project" value="UniProtKB-UniRule"/>
</dbReference>
<keyword evidence="9 15" id="KW-0808">Transferase</keyword>
<feature type="binding site" evidence="15 16">
    <location>
        <begin position="143"/>
        <end position="148"/>
    </location>
    <ligand>
        <name>S-adenosyl-L-methionine</name>
        <dbReference type="ChEBI" id="CHEBI:59789"/>
    </ligand>
</feature>
<evidence type="ECO:0000256" key="15">
    <source>
        <dbReference type="HAMAP-Rule" id="MF_00605"/>
    </source>
</evidence>
<evidence type="ECO:0000259" key="18">
    <source>
        <dbReference type="Pfam" id="PF01746"/>
    </source>
</evidence>
<protein>
    <recommendedName>
        <fullName evidence="6 15">tRNA (guanine-N(1)-)-methyltransferase</fullName>
        <ecNumber evidence="5 15">2.1.1.228</ecNumber>
    </recommendedName>
    <alternativeName>
        <fullName evidence="12 15">M1G-methyltransferase</fullName>
    </alternativeName>
    <alternativeName>
        <fullName evidence="13 15">tRNA [GM37] methyltransferase</fullName>
    </alternativeName>
</protein>
<evidence type="ECO:0000256" key="6">
    <source>
        <dbReference type="ARBA" id="ARBA00014679"/>
    </source>
</evidence>
<dbReference type="GO" id="GO:0005829">
    <property type="term" value="C:cytosol"/>
    <property type="evidence" value="ECO:0007669"/>
    <property type="project" value="TreeGrafter"/>
</dbReference>
<dbReference type="GO" id="GO:0002939">
    <property type="term" value="P:tRNA N1-guanine methylation"/>
    <property type="evidence" value="ECO:0007669"/>
    <property type="project" value="TreeGrafter"/>
</dbReference>
<comment type="catalytic activity">
    <reaction evidence="14 15 17">
        <text>guanosine(37) in tRNA + S-adenosyl-L-methionine = N(1)-methylguanosine(37) in tRNA + S-adenosyl-L-homocysteine + H(+)</text>
        <dbReference type="Rhea" id="RHEA:36899"/>
        <dbReference type="Rhea" id="RHEA-COMP:10145"/>
        <dbReference type="Rhea" id="RHEA-COMP:10147"/>
        <dbReference type="ChEBI" id="CHEBI:15378"/>
        <dbReference type="ChEBI" id="CHEBI:57856"/>
        <dbReference type="ChEBI" id="CHEBI:59789"/>
        <dbReference type="ChEBI" id="CHEBI:73542"/>
        <dbReference type="ChEBI" id="CHEBI:74269"/>
        <dbReference type="EC" id="2.1.1.228"/>
    </reaction>
</comment>
<dbReference type="HAMAP" id="MF_00605">
    <property type="entry name" value="TrmD"/>
    <property type="match status" value="1"/>
</dbReference>
<evidence type="ECO:0000256" key="14">
    <source>
        <dbReference type="ARBA" id="ARBA00047783"/>
    </source>
</evidence>
<evidence type="ECO:0000256" key="17">
    <source>
        <dbReference type="RuleBase" id="RU003464"/>
    </source>
</evidence>
<evidence type="ECO:0000256" key="3">
    <source>
        <dbReference type="ARBA" id="ARBA00007630"/>
    </source>
</evidence>
<dbReference type="Gene3D" id="3.40.1280.10">
    <property type="match status" value="1"/>
</dbReference>
<keyword evidence="7 15" id="KW-0963">Cytoplasm</keyword>
<keyword evidence="10 15" id="KW-0949">S-adenosyl-L-methionine</keyword>
<evidence type="ECO:0000256" key="11">
    <source>
        <dbReference type="ARBA" id="ARBA00022694"/>
    </source>
</evidence>
<comment type="similarity">
    <text evidence="3 15 17">Belongs to the RNA methyltransferase TrmD family.</text>
</comment>
<dbReference type="PANTHER" id="PTHR46417:SF1">
    <property type="entry name" value="TRNA (GUANINE-N(1)-)-METHYLTRANSFERASE"/>
    <property type="match status" value="1"/>
</dbReference>
<dbReference type="EMBL" id="FMZW01000031">
    <property type="protein sequence ID" value="SDE65541.1"/>
    <property type="molecule type" value="Genomic_DNA"/>
</dbReference>
<evidence type="ECO:0000256" key="13">
    <source>
        <dbReference type="ARBA" id="ARBA00033392"/>
    </source>
</evidence>
<evidence type="ECO:0000256" key="16">
    <source>
        <dbReference type="PIRSR" id="PIRSR000386-1"/>
    </source>
</evidence>
<proteinExistence type="inferred from homology"/>
<reference evidence="19 20" key="1">
    <citation type="submission" date="2016-10" db="EMBL/GenBank/DDBJ databases">
        <authorList>
            <person name="de Groot N.N."/>
        </authorList>
    </citation>
    <scope>NUCLEOTIDE SEQUENCE [LARGE SCALE GENOMIC DNA]</scope>
    <source>
        <strain evidence="19 20">R5</strain>
    </source>
</reference>
<dbReference type="PIRSF" id="PIRSF000386">
    <property type="entry name" value="tRNA_mtase"/>
    <property type="match status" value="1"/>
</dbReference>
<organism evidence="19 20">
    <name type="scientific">Bradyrhizobium brasilense</name>
    <dbReference type="NCBI Taxonomy" id="1419277"/>
    <lineage>
        <taxon>Bacteria</taxon>
        <taxon>Pseudomonadati</taxon>
        <taxon>Pseudomonadota</taxon>
        <taxon>Alphaproteobacteria</taxon>
        <taxon>Hyphomicrobiales</taxon>
        <taxon>Nitrobacteraceae</taxon>
        <taxon>Bradyrhizobium</taxon>
    </lineage>
</organism>